<sequence>MAKRRPTWTRRKAEALADSRAVLGSAEALIARRLRRVHARTDWTLEGWDALCEAAAAGPVIFAVWHGRLAMTPWMWDRSWGPIWSVTSHQRPGRIVGGVLGRFGWETVRMHDTRRNDRGTLTLARAARAGASFGIACDGPIGPARRMSSVAVDWARVTGAPIFMWSYSVERYSTLPSWDRLIVPKPGGAGRMVWKRWGEIGRRTDPAEMEVLRARLEADLDELTDGTDRAMGHAGPIDRA</sequence>
<keyword evidence="3" id="KW-1185">Reference proteome</keyword>
<comment type="caution">
    <text evidence="2">The sequence shown here is derived from an EMBL/GenBank/DDBJ whole genome shotgun (WGS) entry which is preliminary data.</text>
</comment>
<accession>A0ABU3DF17</accession>
<reference evidence="2 3" key="1">
    <citation type="submission" date="2023-09" db="EMBL/GenBank/DDBJ databases">
        <authorList>
            <person name="Rey-Velasco X."/>
        </authorList>
    </citation>
    <scope>NUCLEOTIDE SEQUENCE [LARGE SCALE GENOMIC DNA]</scope>
    <source>
        <strain evidence="2 3">F158</strain>
    </source>
</reference>
<dbReference type="Proteomes" id="UP001265259">
    <property type="component" value="Unassembled WGS sequence"/>
</dbReference>
<gene>
    <name evidence="2" type="ORF">RM543_03390</name>
</gene>
<feature type="domain" description="DUF374" evidence="1">
    <location>
        <begin position="81"/>
        <end position="144"/>
    </location>
</feature>
<organism evidence="2 3">
    <name type="scientific">Tropicimonas omnivorans</name>
    <dbReference type="NCBI Taxonomy" id="3075590"/>
    <lineage>
        <taxon>Bacteria</taxon>
        <taxon>Pseudomonadati</taxon>
        <taxon>Pseudomonadota</taxon>
        <taxon>Alphaproteobacteria</taxon>
        <taxon>Rhodobacterales</taxon>
        <taxon>Roseobacteraceae</taxon>
        <taxon>Tropicimonas</taxon>
    </lineage>
</organism>
<dbReference type="RefSeq" id="WP_311689487.1">
    <property type="nucleotide sequence ID" value="NZ_JAVRHL010000001.1"/>
</dbReference>
<evidence type="ECO:0000313" key="2">
    <source>
        <dbReference type="EMBL" id="MDT0681717.1"/>
    </source>
</evidence>
<name>A0ABU3DF17_9RHOB</name>
<dbReference type="InterPro" id="IPR007172">
    <property type="entry name" value="DUF374"/>
</dbReference>
<dbReference type="Pfam" id="PF04028">
    <property type="entry name" value="DUF374"/>
    <property type="match status" value="1"/>
</dbReference>
<dbReference type="EMBL" id="JAVRHL010000001">
    <property type="protein sequence ID" value="MDT0681717.1"/>
    <property type="molecule type" value="Genomic_DNA"/>
</dbReference>
<evidence type="ECO:0000259" key="1">
    <source>
        <dbReference type="Pfam" id="PF04028"/>
    </source>
</evidence>
<protein>
    <submittedName>
        <fullName evidence="2">DUF374 domain-containing protein</fullName>
    </submittedName>
</protein>
<proteinExistence type="predicted"/>
<evidence type="ECO:0000313" key="3">
    <source>
        <dbReference type="Proteomes" id="UP001265259"/>
    </source>
</evidence>